<dbReference type="GO" id="GO:0005576">
    <property type="term" value="C:extracellular region"/>
    <property type="evidence" value="ECO:0007669"/>
    <property type="project" value="InterPro"/>
</dbReference>
<name>C5XJE6_SORBI</name>
<evidence type="ECO:0000256" key="8">
    <source>
        <dbReference type="RuleBase" id="RU365023"/>
    </source>
</evidence>
<dbReference type="OrthoDB" id="10330374at2759"/>
<dbReference type="Pfam" id="PF01357">
    <property type="entry name" value="Expansin_C"/>
    <property type="match status" value="1"/>
</dbReference>
<dbReference type="SMART" id="SM00837">
    <property type="entry name" value="DPBB_1"/>
    <property type="match status" value="1"/>
</dbReference>
<feature type="domain" description="Expansin-like CBD" evidence="11">
    <location>
        <begin position="196"/>
        <end position="275"/>
    </location>
</feature>
<dbReference type="FunFam" id="2.60.40.760:FF:000001">
    <property type="entry name" value="Expansin"/>
    <property type="match status" value="1"/>
</dbReference>
<dbReference type="PANTHER" id="PTHR31867">
    <property type="entry name" value="EXPANSIN-A15"/>
    <property type="match status" value="1"/>
</dbReference>
<evidence type="ECO:0000313" key="13">
    <source>
        <dbReference type="Proteomes" id="UP000000768"/>
    </source>
</evidence>
<dbReference type="SUPFAM" id="SSF50685">
    <property type="entry name" value="Barwin-like endoglucanases"/>
    <property type="match status" value="1"/>
</dbReference>
<dbReference type="Pfam" id="PF03330">
    <property type="entry name" value="DPBB_1"/>
    <property type="match status" value="1"/>
</dbReference>
<dbReference type="PRINTS" id="PR01226">
    <property type="entry name" value="EXPANSIN"/>
</dbReference>
<dbReference type="Gene3D" id="2.40.40.10">
    <property type="entry name" value="RlpA-like domain"/>
    <property type="match status" value="1"/>
</dbReference>
<keyword evidence="13" id="KW-1185">Reference proteome</keyword>
<dbReference type="InParanoid" id="C5XJE6"/>
<dbReference type="CDD" id="cd22274">
    <property type="entry name" value="DPBB_EXPA_N"/>
    <property type="match status" value="1"/>
</dbReference>
<dbReference type="InterPro" id="IPR009009">
    <property type="entry name" value="RlpA-like_DPBB"/>
</dbReference>
<feature type="region of interest" description="Disordered" evidence="9">
    <location>
        <begin position="1"/>
        <end position="20"/>
    </location>
</feature>
<dbReference type="GO" id="GO:0009664">
    <property type="term" value="P:plant-type cell wall organization"/>
    <property type="evidence" value="ECO:0007669"/>
    <property type="project" value="InterPro"/>
</dbReference>
<sequence length="282" mass="30199">MPGCVSHPSSPRRLHPLLRRSSSNNNNNDLLLAGIVILLLARASAGPWQKSAHATMTMYGGSDASGTMGGACGYGNLYIAGYGVATGALSTPLFNNGLTCGACFEIKCSCRSGCQCQCHPSVSSVVITATNFCPPNYGLPSDAGGWCNPPRHHFDLSMPAFLRIADYRASIVPVTYRRVACRKSGGIRFSVNGFRYFNLVLISNVGGAGDVVRAAVKASHTEWLPLARNWGQNWQCSSILVGGALSFRVTTSDRRTLTSWNVAGPAWRFGQTFTAAKNFRDP</sequence>
<dbReference type="InterPro" id="IPR036908">
    <property type="entry name" value="RlpA-like_sf"/>
</dbReference>
<dbReference type="SUPFAM" id="SSF49590">
    <property type="entry name" value="PHL pollen allergen"/>
    <property type="match status" value="1"/>
</dbReference>
<dbReference type="Gene3D" id="2.60.40.760">
    <property type="entry name" value="Expansin, cellulose-binding-like domain"/>
    <property type="match status" value="1"/>
</dbReference>
<dbReference type="KEGG" id="sbi:8074140"/>
<gene>
    <name evidence="12" type="ORF">SORBI_3003G444400</name>
</gene>
<keyword evidence="2 8" id="KW-0134">Cell wall</keyword>
<reference evidence="12 13" key="1">
    <citation type="journal article" date="2009" name="Nature">
        <title>The Sorghum bicolor genome and the diversification of grasses.</title>
        <authorList>
            <person name="Paterson A.H."/>
            <person name="Bowers J.E."/>
            <person name="Bruggmann R."/>
            <person name="Dubchak I."/>
            <person name="Grimwood J."/>
            <person name="Gundlach H."/>
            <person name="Haberer G."/>
            <person name="Hellsten U."/>
            <person name="Mitros T."/>
            <person name="Poliakov A."/>
            <person name="Schmutz J."/>
            <person name="Spannagl M."/>
            <person name="Tang H."/>
            <person name="Wang X."/>
            <person name="Wicker T."/>
            <person name="Bharti A.K."/>
            <person name="Chapman J."/>
            <person name="Feltus F.A."/>
            <person name="Gowik U."/>
            <person name="Grigoriev I.V."/>
            <person name="Lyons E."/>
            <person name="Maher C.A."/>
            <person name="Martis M."/>
            <person name="Narechania A."/>
            <person name="Otillar R.P."/>
            <person name="Penning B.W."/>
            <person name="Salamov A.A."/>
            <person name="Wang Y."/>
            <person name="Zhang L."/>
            <person name="Carpita N.C."/>
            <person name="Freeling M."/>
            <person name="Gingle A.R."/>
            <person name="Hash C.T."/>
            <person name="Keller B."/>
            <person name="Klein P."/>
            <person name="Kresovich S."/>
            <person name="McCann M.C."/>
            <person name="Ming R."/>
            <person name="Peterson D.G."/>
            <person name="Mehboob-ur-Rahman"/>
            <person name="Ware D."/>
            <person name="Westhoff P."/>
            <person name="Mayer K.F."/>
            <person name="Messing J."/>
            <person name="Rokhsar D.S."/>
        </authorList>
    </citation>
    <scope>NUCLEOTIDE SEQUENCE [LARGE SCALE GENOMIC DNA]</scope>
    <source>
        <strain evidence="13">cv. BTx623</strain>
    </source>
</reference>
<evidence type="ECO:0000256" key="2">
    <source>
        <dbReference type="ARBA" id="ARBA00022512"/>
    </source>
</evidence>
<evidence type="ECO:0000256" key="1">
    <source>
        <dbReference type="ARBA" id="ARBA00005392"/>
    </source>
</evidence>
<comment type="subcellular location">
    <subcellularLocation>
        <location evidence="8">Secreted</location>
        <location evidence="8">Cell wall</location>
    </subcellularLocation>
    <subcellularLocation>
        <location evidence="8">Membrane</location>
        <topology evidence="8">Peripheral membrane protein</topology>
    </subcellularLocation>
</comment>
<keyword evidence="3 8" id="KW-0964">Secreted</keyword>
<protein>
    <recommendedName>
        <fullName evidence="8">Expansin</fullName>
    </recommendedName>
</protein>
<dbReference type="HOGENOM" id="CLU_027462_0_1_1"/>
<feature type="domain" description="Expansin-like EG45" evidence="10">
    <location>
        <begin position="69"/>
        <end position="186"/>
    </location>
</feature>
<evidence type="ECO:0000259" key="11">
    <source>
        <dbReference type="PROSITE" id="PS50843"/>
    </source>
</evidence>
<comment type="similarity">
    <text evidence="1 8">Belongs to the expansin family. Expansin A subfamily.</text>
</comment>
<evidence type="ECO:0000256" key="6">
    <source>
        <dbReference type="ARBA" id="ARBA00023180"/>
    </source>
</evidence>
<evidence type="ECO:0000259" key="10">
    <source>
        <dbReference type="PROSITE" id="PS50842"/>
    </source>
</evidence>
<dbReference type="EMBL" id="CM000762">
    <property type="protein sequence ID" value="EES02147.1"/>
    <property type="molecule type" value="Genomic_DNA"/>
</dbReference>
<proteinExistence type="inferred from homology"/>
<dbReference type="AlphaFoldDB" id="C5XJE6"/>
<dbReference type="InterPro" id="IPR002963">
    <property type="entry name" value="Expansin"/>
</dbReference>
<evidence type="ECO:0000256" key="4">
    <source>
        <dbReference type="ARBA" id="ARBA00022729"/>
    </source>
</evidence>
<dbReference type="PROSITE" id="PS50843">
    <property type="entry name" value="EXPANSIN_CBD"/>
    <property type="match status" value="1"/>
</dbReference>
<dbReference type="PRINTS" id="PR01225">
    <property type="entry name" value="EXPANSNFAMLY"/>
</dbReference>
<keyword evidence="4" id="KW-0732">Signal</keyword>
<dbReference type="InterPro" id="IPR007117">
    <property type="entry name" value="Expansin_CBD"/>
</dbReference>
<keyword evidence="5" id="KW-0472">Membrane</keyword>
<dbReference type="GO" id="GO:0016020">
    <property type="term" value="C:membrane"/>
    <property type="evidence" value="ECO:0007669"/>
    <property type="project" value="UniProtKB-SubCell"/>
</dbReference>
<dbReference type="STRING" id="4558.C5XJE6"/>
<keyword evidence="7 8" id="KW-0961">Cell wall biogenesis/degradation</keyword>
<organism evidence="12 13">
    <name type="scientific">Sorghum bicolor</name>
    <name type="common">Sorghum</name>
    <name type="synonym">Sorghum vulgare</name>
    <dbReference type="NCBI Taxonomy" id="4558"/>
    <lineage>
        <taxon>Eukaryota</taxon>
        <taxon>Viridiplantae</taxon>
        <taxon>Streptophyta</taxon>
        <taxon>Embryophyta</taxon>
        <taxon>Tracheophyta</taxon>
        <taxon>Spermatophyta</taxon>
        <taxon>Magnoliopsida</taxon>
        <taxon>Liliopsida</taxon>
        <taxon>Poales</taxon>
        <taxon>Poaceae</taxon>
        <taxon>PACMAD clade</taxon>
        <taxon>Panicoideae</taxon>
        <taxon>Andropogonodae</taxon>
        <taxon>Andropogoneae</taxon>
        <taxon>Sorghinae</taxon>
        <taxon>Sorghum</taxon>
    </lineage>
</organism>
<dbReference type="InterPro" id="IPR007112">
    <property type="entry name" value="Expansin/allergen_DPBB_dom"/>
</dbReference>
<dbReference type="InterPro" id="IPR007118">
    <property type="entry name" value="Expan_Lol_pI"/>
</dbReference>
<dbReference type="OMA" id="NWEYDSE"/>
<dbReference type="Proteomes" id="UP000000768">
    <property type="component" value="Chromosome 3"/>
</dbReference>
<dbReference type="PROSITE" id="PS50842">
    <property type="entry name" value="EXPANSIN_EG45"/>
    <property type="match status" value="1"/>
</dbReference>
<evidence type="ECO:0000256" key="5">
    <source>
        <dbReference type="ARBA" id="ARBA00023136"/>
    </source>
</evidence>
<reference evidence="13" key="2">
    <citation type="journal article" date="2018" name="Plant J.">
        <title>The Sorghum bicolor reference genome: improved assembly, gene annotations, a transcriptome atlas, and signatures of genome organization.</title>
        <authorList>
            <person name="McCormick R.F."/>
            <person name="Truong S.K."/>
            <person name="Sreedasyam A."/>
            <person name="Jenkins J."/>
            <person name="Shu S."/>
            <person name="Sims D."/>
            <person name="Kennedy M."/>
            <person name="Amirebrahimi M."/>
            <person name="Weers B.D."/>
            <person name="McKinley B."/>
            <person name="Mattison A."/>
            <person name="Morishige D.T."/>
            <person name="Grimwood J."/>
            <person name="Schmutz J."/>
            <person name="Mullet J.E."/>
        </authorList>
    </citation>
    <scope>NUCLEOTIDE SEQUENCE [LARGE SCALE GENOMIC DNA]</scope>
    <source>
        <strain evidence="13">cv. BTx623</strain>
    </source>
</reference>
<evidence type="ECO:0000313" key="12">
    <source>
        <dbReference type="EMBL" id="EES02147.1"/>
    </source>
</evidence>
<evidence type="ECO:0000256" key="9">
    <source>
        <dbReference type="SAM" id="MobiDB-lite"/>
    </source>
</evidence>
<dbReference type="Gramene" id="EES02147">
    <property type="protein sequence ID" value="EES02147"/>
    <property type="gene ID" value="SORBI_3003G444400"/>
</dbReference>
<dbReference type="eggNOG" id="ENOG502QR06">
    <property type="taxonomic scope" value="Eukaryota"/>
</dbReference>
<keyword evidence="6" id="KW-0325">Glycoprotein</keyword>
<dbReference type="InterPro" id="IPR036749">
    <property type="entry name" value="Expansin_CBD_sf"/>
</dbReference>
<accession>C5XJE6</accession>
<comment type="function">
    <text evidence="8">Causes loosening and extension of plant cell walls by disrupting non-covalent bonding between cellulose microfibrils and matrix glucans. No enzymatic activity has been found.</text>
</comment>
<evidence type="ECO:0000256" key="7">
    <source>
        <dbReference type="ARBA" id="ARBA00023316"/>
    </source>
</evidence>
<evidence type="ECO:0000256" key="3">
    <source>
        <dbReference type="ARBA" id="ARBA00022525"/>
    </source>
</evidence>